<proteinExistence type="predicted"/>
<evidence type="ECO:0000313" key="2">
    <source>
        <dbReference type="Proteomes" id="UP000000998"/>
    </source>
</evidence>
<name>A1U0R7_MARN8</name>
<gene>
    <name evidence="1" type="ordered locus">Maqu_1501</name>
</gene>
<dbReference type="STRING" id="351348.Maqu_1501"/>
<dbReference type="RefSeq" id="WP_011784988.1">
    <property type="nucleotide sequence ID" value="NC_008740.1"/>
</dbReference>
<evidence type="ECO:0000313" key="1">
    <source>
        <dbReference type="EMBL" id="ABM18586.1"/>
    </source>
</evidence>
<dbReference type="Proteomes" id="UP000000998">
    <property type="component" value="Chromosome"/>
</dbReference>
<accession>A1U0R7</accession>
<sequence length="273" mass="31036">MAKLKLKQKEWFTLADAAKYLTDVTEGTEITEADVIQYALDAELTISVRLNRWTEHCFPYGDLHLSNNEGPSLKELSEGVQDPIRDIHFLIHRNQQYFVVLRDETNLMPGIYDIANDADSSEIISDLWIALKNGQQDTNGQTFSSPPALINESGKSVRFCKYINLIDDESRVAIRIPDYQIPPKTYFVIRKAEIDSLTEPSSKPESHEKLSTKEKKTYLKIIRTLCEDHEHLDLNQHSTTAGQIIAMADTMGLTIPSKRTLETLLKEARGLED</sequence>
<dbReference type="EMBL" id="CP000514">
    <property type="protein sequence ID" value="ABM18586.1"/>
    <property type="molecule type" value="Genomic_DNA"/>
</dbReference>
<dbReference type="OrthoDB" id="5678421at2"/>
<dbReference type="KEGG" id="maq:Maqu_1501"/>
<reference evidence="2" key="1">
    <citation type="journal article" date="2011" name="Appl. Environ. Microbiol.">
        <title>Genomic potential of Marinobacter aquaeolei, a biogeochemical 'opportunitroph'.</title>
        <authorList>
            <person name="Singer E."/>
            <person name="Webb E.A."/>
            <person name="Nelson W.C."/>
            <person name="Heidelberg J.F."/>
            <person name="Ivanova N."/>
            <person name="Pati A."/>
            <person name="Edwards K.J."/>
        </authorList>
    </citation>
    <scope>NUCLEOTIDE SEQUENCE [LARGE SCALE GENOMIC DNA]</scope>
    <source>
        <strain evidence="2">ATCC 700491 / DSM 11845 / VT8</strain>
    </source>
</reference>
<organism evidence="1 2">
    <name type="scientific">Marinobacter nauticus (strain ATCC 700491 / DSM 11845 / VT8)</name>
    <name type="common">Marinobacter aquaeolei</name>
    <dbReference type="NCBI Taxonomy" id="351348"/>
    <lineage>
        <taxon>Bacteria</taxon>
        <taxon>Pseudomonadati</taxon>
        <taxon>Pseudomonadota</taxon>
        <taxon>Gammaproteobacteria</taxon>
        <taxon>Pseudomonadales</taxon>
        <taxon>Marinobacteraceae</taxon>
        <taxon>Marinobacter</taxon>
    </lineage>
</organism>
<dbReference type="HOGENOM" id="CLU_1018646_0_0_6"/>
<protein>
    <submittedName>
        <fullName evidence="1">Uncharacterized protein</fullName>
    </submittedName>
</protein>
<dbReference type="AlphaFoldDB" id="A1U0R7"/>